<keyword evidence="5" id="KW-0808">Transferase</keyword>
<dbReference type="PANTHER" id="PTHR19278:SF9">
    <property type="entry name" value="URIDINE 5'-MONOPHOSPHATE SYNTHASE"/>
    <property type="match status" value="1"/>
</dbReference>
<dbReference type="Gene3D" id="3.20.20.70">
    <property type="entry name" value="Aldolase class I"/>
    <property type="match status" value="1"/>
</dbReference>
<dbReference type="InterPro" id="IPR000836">
    <property type="entry name" value="PRTase_dom"/>
</dbReference>
<dbReference type="SUPFAM" id="SSF51366">
    <property type="entry name" value="Ribulose-phoshate binding barrel"/>
    <property type="match status" value="1"/>
</dbReference>
<dbReference type="InterPro" id="IPR011060">
    <property type="entry name" value="RibuloseP-bd_barrel"/>
</dbReference>
<dbReference type="GO" id="GO:0006207">
    <property type="term" value="P:'de novo' pyrimidine nucleobase biosynthetic process"/>
    <property type="evidence" value="ECO:0007669"/>
    <property type="project" value="InterPro"/>
</dbReference>
<keyword evidence="2" id="KW-0665">Pyrimidine biosynthesis</keyword>
<dbReference type="PANTHER" id="PTHR19278">
    <property type="entry name" value="OROTATE PHOSPHORIBOSYLTRANSFERASE"/>
    <property type="match status" value="1"/>
</dbReference>
<evidence type="ECO:0000313" key="5">
    <source>
        <dbReference type="EMBL" id="QBK85994.1"/>
    </source>
</evidence>
<proteinExistence type="predicted"/>
<dbReference type="Pfam" id="PF00215">
    <property type="entry name" value="OMPdecase"/>
    <property type="match status" value="1"/>
</dbReference>
<protein>
    <submittedName>
        <fullName evidence="5">Phosphoribosyl transferase</fullName>
    </submittedName>
</protein>
<dbReference type="InterPro" id="IPR001754">
    <property type="entry name" value="OMPdeCOase_dom"/>
</dbReference>
<gene>
    <name evidence="5" type="ORF">LCMAC101_05890</name>
</gene>
<dbReference type="InterPro" id="IPR029057">
    <property type="entry name" value="PRTase-like"/>
</dbReference>
<dbReference type="GO" id="GO:0006222">
    <property type="term" value="P:UMP biosynthetic process"/>
    <property type="evidence" value="ECO:0007669"/>
    <property type="project" value="TreeGrafter"/>
</dbReference>
<dbReference type="CDD" id="cd06223">
    <property type="entry name" value="PRTases_typeI"/>
    <property type="match status" value="1"/>
</dbReference>
<feature type="domain" description="Orotidine 5'-phosphate decarboxylase" evidence="4">
    <location>
        <begin position="227"/>
        <end position="414"/>
    </location>
</feature>
<sequence>MDLLEPFVVRLFKAGGIKVGGEYQTRHGPKHPIYIDMRVCMKDVELIKLLADLYLTTLKNHLPMDTFCGVPMGSIYLTSILAYQTNSAMIIPRPNGDFCGEPKDPHANNTCIVEDLVTTGTSLRKVQQQLHKKYRQQVSPTAEWYIYSICFLQYYNSCDDQGDFRVTTLCEVMAILERHHLITIDEAHKVYRFFHPLPALETDPEVVEEKNPLSLRLYDFKLAKKSRVVVALDVNTWEEAKEWLQKLYPWVIGFKFHFDILSNVNYRELFQLSCTCTFEIFRDRKYGDVAHINSKIQDTIENDEYPPMINIYHGFVDLENLAGPSIVVLEMSNDSCPLNNVDYRQQVMKKADDSNVIGYVSQHKWWTDSTKICFTPGVKTIEDVKQKKEQGADIIIAGRMILESDDPVKMCQDISQIMCE</sequence>
<dbReference type="EMBL" id="MK500328">
    <property type="protein sequence ID" value="QBK85994.1"/>
    <property type="molecule type" value="Genomic_DNA"/>
</dbReference>
<dbReference type="InterPro" id="IPR013785">
    <property type="entry name" value="Aldolase_TIM"/>
</dbReference>
<evidence type="ECO:0000256" key="3">
    <source>
        <dbReference type="ARBA" id="ARBA00023239"/>
    </source>
</evidence>
<dbReference type="GO" id="GO:0004588">
    <property type="term" value="F:orotate phosphoribosyltransferase activity"/>
    <property type="evidence" value="ECO:0007669"/>
    <property type="project" value="TreeGrafter"/>
</dbReference>
<dbReference type="GO" id="GO:0004590">
    <property type="term" value="F:orotidine-5'-phosphate decarboxylase activity"/>
    <property type="evidence" value="ECO:0007669"/>
    <property type="project" value="InterPro"/>
</dbReference>
<name>A0A481YTZ6_9VIRU</name>
<accession>A0A481YTZ6</accession>
<comment type="pathway">
    <text evidence="1">Pyrimidine metabolism; UMP biosynthesis via de novo pathway.</text>
</comment>
<dbReference type="Gene3D" id="3.40.50.2020">
    <property type="match status" value="1"/>
</dbReference>
<dbReference type="SUPFAM" id="SSF53271">
    <property type="entry name" value="PRTase-like"/>
    <property type="match status" value="1"/>
</dbReference>
<reference evidence="5" key="1">
    <citation type="journal article" date="2019" name="MBio">
        <title>Virus Genomes from Deep Sea Sediments Expand the Ocean Megavirome and Support Independent Origins of Viral Gigantism.</title>
        <authorList>
            <person name="Backstrom D."/>
            <person name="Yutin N."/>
            <person name="Jorgensen S.L."/>
            <person name="Dharamshi J."/>
            <person name="Homa F."/>
            <person name="Zaremba-Niedwiedzka K."/>
            <person name="Spang A."/>
            <person name="Wolf Y.I."/>
            <person name="Koonin E.V."/>
            <person name="Ettema T.J."/>
        </authorList>
    </citation>
    <scope>NUCLEOTIDE SEQUENCE</scope>
</reference>
<keyword evidence="3" id="KW-0456">Lyase</keyword>
<evidence type="ECO:0000259" key="4">
    <source>
        <dbReference type="SMART" id="SM00934"/>
    </source>
</evidence>
<evidence type="ECO:0000256" key="2">
    <source>
        <dbReference type="ARBA" id="ARBA00022975"/>
    </source>
</evidence>
<organism evidence="5">
    <name type="scientific">Marseillevirus LCMAC101</name>
    <dbReference type="NCBI Taxonomy" id="2506602"/>
    <lineage>
        <taxon>Viruses</taxon>
        <taxon>Varidnaviria</taxon>
        <taxon>Bamfordvirae</taxon>
        <taxon>Nucleocytoviricota</taxon>
        <taxon>Megaviricetes</taxon>
        <taxon>Pimascovirales</taxon>
        <taxon>Pimascovirales incertae sedis</taxon>
        <taxon>Marseilleviridae</taxon>
    </lineage>
</organism>
<dbReference type="SMART" id="SM00934">
    <property type="entry name" value="OMPdecase"/>
    <property type="match status" value="1"/>
</dbReference>
<evidence type="ECO:0000256" key="1">
    <source>
        <dbReference type="ARBA" id="ARBA00004725"/>
    </source>
</evidence>